<feature type="transmembrane region" description="Helical" evidence="11">
    <location>
        <begin position="325"/>
        <end position="343"/>
    </location>
</feature>
<protein>
    <recommendedName>
        <fullName evidence="11">Alpha-1,3-glucosyltransferase</fullName>
        <ecNumber evidence="11">2.4.1.-</ecNumber>
    </recommendedName>
</protein>
<dbReference type="EMBL" id="JAGSYN010000105">
    <property type="protein sequence ID" value="KAG7664174.1"/>
    <property type="molecule type" value="Genomic_DNA"/>
</dbReference>
<evidence type="ECO:0000256" key="7">
    <source>
        <dbReference type="ARBA" id="ARBA00022824"/>
    </source>
</evidence>
<keyword evidence="4 11" id="KW-0328">Glycosyltransferase</keyword>
<evidence type="ECO:0000256" key="11">
    <source>
        <dbReference type="RuleBase" id="RU363110"/>
    </source>
</evidence>
<dbReference type="UniPathway" id="UPA00378"/>
<evidence type="ECO:0000313" key="13">
    <source>
        <dbReference type="EMBL" id="KAG7664174.1"/>
    </source>
</evidence>
<dbReference type="AlphaFoldDB" id="A0A8J5V171"/>
<feature type="transmembrane region" description="Helical" evidence="11">
    <location>
        <begin position="461"/>
        <end position="480"/>
    </location>
</feature>
<evidence type="ECO:0000256" key="2">
    <source>
        <dbReference type="ARBA" id="ARBA00004922"/>
    </source>
</evidence>
<comment type="subcellular location">
    <subcellularLocation>
        <location evidence="1 11">Endoplasmic reticulum membrane</location>
        <topology evidence="1 11">Multi-pass membrane protein</topology>
    </subcellularLocation>
</comment>
<keyword evidence="9 11" id="KW-0472">Membrane</keyword>
<dbReference type="Pfam" id="PF03155">
    <property type="entry name" value="Alg6_Alg8"/>
    <property type="match status" value="1"/>
</dbReference>
<dbReference type="GO" id="GO:0006487">
    <property type="term" value="P:protein N-linked glycosylation"/>
    <property type="evidence" value="ECO:0007669"/>
    <property type="project" value="TreeGrafter"/>
</dbReference>
<accession>A0A8J5V171</accession>
<dbReference type="Proteomes" id="UP000694255">
    <property type="component" value="Unassembled WGS sequence"/>
</dbReference>
<keyword evidence="5 11" id="KW-0808">Transferase</keyword>
<comment type="caution">
    <text evidence="13">The sequence shown here is derived from an EMBL/GenBank/DDBJ whole genome shotgun (WGS) entry which is preliminary data.</text>
</comment>
<comment type="similarity">
    <text evidence="3 11">Belongs to the ALG6/ALG8 glucosyltransferase family.</text>
</comment>
<comment type="catalytic activity">
    <reaction evidence="10">
        <text>an alpha-D-Glc-(1-&gt;3)-alpha-D-Man-(1-&gt;2)-alpha-D-Man-(1-&gt;2)-alpha-D-Man-(1-&gt;3)-[alpha-D-Man-(1-&gt;2)-alpha-D-Man-(1-&gt;3)-[alpha-D-Man-(1-&gt;2)-alpha-D-Man-(1-&gt;6)]-alpha-D-Man-(1-&gt;6)]-beta-D-Man-(1-&gt;4)-beta-D-GlcNAc-(1-&gt;4)-alpha-D-GlcNAc-diphospho-di-trans,poly-cis-dolichol + a di-trans,poly-cis-dolichyl beta-D-glucosyl phosphate = an alpha-D-Glc-(1-&gt;3)-alpha-D-Glc-(1-&gt;3)-alpha-D-Man-(1-&gt;2)-alpha-D-Man-(1-&gt;2)-alpha-D-Man-(1-&gt;3)-[alpha-D-Man-(1-&gt;2)-alpha-D-Man-(1-&gt;3)-[alpha-D-Man-(1-&gt;2)-alpha-D-Man-(1-&gt;6)]-alpha-D-Man-(1-&gt;6)]-beta-D-Man-(1-&gt;4)-beta-D-GlcNAc-(1-&gt;4)-alpha-D-GlcNAc-diphospho-di-trans,poly-cis-dolichol + a di-trans,poly-cis-dolichyl phosphate + H(+)</text>
        <dbReference type="Rhea" id="RHEA:31307"/>
        <dbReference type="Rhea" id="RHEA-COMP:19498"/>
        <dbReference type="Rhea" id="RHEA-COMP:19502"/>
        <dbReference type="Rhea" id="RHEA-COMP:19521"/>
        <dbReference type="Rhea" id="RHEA-COMP:19522"/>
        <dbReference type="ChEBI" id="CHEBI:15378"/>
        <dbReference type="ChEBI" id="CHEBI:57525"/>
        <dbReference type="ChEBI" id="CHEBI:57683"/>
        <dbReference type="ChEBI" id="CHEBI:132521"/>
        <dbReference type="ChEBI" id="CHEBI:132522"/>
        <dbReference type="EC" id="2.4.1.265"/>
    </reaction>
    <physiologicalReaction direction="left-to-right" evidence="10">
        <dbReference type="Rhea" id="RHEA:31308"/>
    </physiologicalReaction>
</comment>
<feature type="transmembrane region" description="Helical" evidence="11">
    <location>
        <begin position="184"/>
        <end position="205"/>
    </location>
</feature>
<reference evidence="13 14" key="1">
    <citation type="journal article" date="2021" name="DNA Res.">
        <title>Genome analysis of Candida subhashii reveals its hybrid nature and dual mitochondrial genome conformations.</title>
        <authorList>
            <person name="Mixao V."/>
            <person name="Hegedusova E."/>
            <person name="Saus E."/>
            <person name="Pryszcz L.P."/>
            <person name="Cillingova A."/>
            <person name="Nosek J."/>
            <person name="Gabaldon T."/>
        </authorList>
    </citation>
    <scope>NUCLEOTIDE SEQUENCE [LARGE SCALE GENOMIC DNA]</scope>
    <source>
        <strain evidence="13 14">CBS 10753</strain>
    </source>
</reference>
<feature type="transmembrane region" description="Helical" evidence="11">
    <location>
        <begin position="525"/>
        <end position="543"/>
    </location>
</feature>
<comment type="pathway">
    <text evidence="2 11">Protein modification; protein glycosylation.</text>
</comment>
<dbReference type="EC" id="2.4.1.-" evidence="11"/>
<evidence type="ECO:0000256" key="4">
    <source>
        <dbReference type="ARBA" id="ARBA00022676"/>
    </source>
</evidence>
<keyword evidence="8 11" id="KW-1133">Transmembrane helix</keyword>
<organism evidence="13 14">
    <name type="scientific">[Candida] subhashii</name>
    <dbReference type="NCBI Taxonomy" id="561895"/>
    <lineage>
        <taxon>Eukaryota</taxon>
        <taxon>Fungi</taxon>
        <taxon>Dikarya</taxon>
        <taxon>Ascomycota</taxon>
        <taxon>Saccharomycotina</taxon>
        <taxon>Pichiomycetes</taxon>
        <taxon>Debaryomycetaceae</taxon>
        <taxon>Spathaspora</taxon>
    </lineage>
</organism>
<proteinExistence type="inferred from homology"/>
<keyword evidence="14" id="KW-1185">Reference proteome</keyword>
<name>A0A8J5V171_9ASCO</name>
<feature type="transmembrane region" description="Helical" evidence="11">
    <location>
        <begin position="396"/>
        <end position="414"/>
    </location>
</feature>
<feature type="transmembrane region" description="Helical" evidence="11">
    <location>
        <begin position="284"/>
        <end position="305"/>
    </location>
</feature>
<evidence type="ECO:0000256" key="12">
    <source>
        <dbReference type="SAM" id="MobiDB-lite"/>
    </source>
</evidence>
<dbReference type="PANTHER" id="PTHR12413:SF2">
    <property type="entry name" value="DOLICHYL PYROPHOSPHATE GLC1MAN9GLCNAC2 ALPHA-1,3-GLUCOSYLTRANSFERASE-RELATED"/>
    <property type="match status" value="1"/>
</dbReference>
<evidence type="ECO:0000256" key="5">
    <source>
        <dbReference type="ARBA" id="ARBA00022679"/>
    </source>
</evidence>
<feature type="transmembrane region" description="Helical" evidence="11">
    <location>
        <begin position="420"/>
        <end position="440"/>
    </location>
</feature>
<gene>
    <name evidence="13" type="ORF">J8A68_002312</name>
</gene>
<evidence type="ECO:0000256" key="6">
    <source>
        <dbReference type="ARBA" id="ARBA00022692"/>
    </source>
</evidence>
<dbReference type="RefSeq" id="XP_049264406.1">
    <property type="nucleotide sequence ID" value="XM_049406049.1"/>
</dbReference>
<dbReference type="PANTHER" id="PTHR12413">
    <property type="entry name" value="DOLICHYL GLYCOSYLTRANSFERASE"/>
    <property type="match status" value="1"/>
</dbReference>
<evidence type="ECO:0000256" key="9">
    <source>
        <dbReference type="ARBA" id="ARBA00023136"/>
    </source>
</evidence>
<dbReference type="GO" id="GO:0042283">
    <property type="term" value="F:dolichyl pyrophosphate Glc1Man9GlcNAc2 alpha-1,3-glucosyltransferase activity"/>
    <property type="evidence" value="ECO:0007669"/>
    <property type="project" value="UniProtKB-EC"/>
</dbReference>
<evidence type="ECO:0000313" key="14">
    <source>
        <dbReference type="Proteomes" id="UP000694255"/>
    </source>
</evidence>
<feature type="transmembrane region" description="Helical" evidence="11">
    <location>
        <begin position="243"/>
        <end position="263"/>
    </location>
</feature>
<feature type="transmembrane region" description="Helical" evidence="11">
    <location>
        <begin position="151"/>
        <end position="172"/>
    </location>
</feature>
<feature type="transmembrane region" description="Helical" evidence="11">
    <location>
        <begin position="563"/>
        <end position="585"/>
    </location>
</feature>
<evidence type="ECO:0000256" key="10">
    <source>
        <dbReference type="ARBA" id="ARBA00047346"/>
    </source>
</evidence>
<dbReference type="GO" id="GO:0005789">
    <property type="term" value="C:endoplasmic reticulum membrane"/>
    <property type="evidence" value="ECO:0007669"/>
    <property type="project" value="UniProtKB-SubCell"/>
</dbReference>
<feature type="transmembrane region" description="Helical" evidence="11">
    <location>
        <begin position="486"/>
        <end position="504"/>
    </location>
</feature>
<keyword evidence="7 11" id="KW-0256">Endoplasmic reticulum</keyword>
<dbReference type="InterPro" id="IPR004856">
    <property type="entry name" value="Glyco_trans_ALG6/ALG8"/>
</dbReference>
<evidence type="ECO:0000256" key="8">
    <source>
        <dbReference type="ARBA" id="ARBA00022989"/>
    </source>
</evidence>
<feature type="transmembrane region" description="Helical" evidence="11">
    <location>
        <begin position="59"/>
        <end position="79"/>
    </location>
</feature>
<sequence length="594" mass="69085">MAKGKATNKDKPLKSILKKPKPKASQSTEETETSIEQRPPPPKPKVYVNKDQDGKKYSLFNIWIILLALKLLIAIGYHSTDFDVHRNWLAITHNIPMSKWYIEKTSQWTLDYPPFFAYFEWALSYMVPDFVKRDGCLDIVEKGVYGLPTVYFQRITVIVSEIVLFLALQHIIDTCPTHAVRRRTYVATASLALSPGLIIIDHIHFQYNGMMYGILLLSINSARLQNYLMCGFWFSVLLCFKHIYLYLAPAVFVFLLRAYCLRFNYDKKRNWIVNVFNFVQWKNLFKLGSVVVAVFAVAFGPFVYYQAMPNLLERLFPFSRGLTHAYWAPNMWAIYSFFDRFFIQIYKRVPMAKYPLQKIFQVDPELLANEQALRSSTRGIVGDIEFFILPTITPKLTFLLTLFYQIMALIPLFLQPNYRRFVGALTLCGYASFVFGWHVHEKAILIVIFPMSLLVARDKKLLSPYSLLVSCGYASLFPLIYTANEWLLKVAYTFLWYIIFYFNFKKVVRIPKTMESQGGIILDRVVNGYILGLVIVITFTSLVDLFKNKFPVLKNLEFLNLMIYSVYCAVGIISSWNGFSWLYFVEDSIWSEDV</sequence>
<evidence type="ECO:0000256" key="1">
    <source>
        <dbReference type="ARBA" id="ARBA00004477"/>
    </source>
</evidence>
<feature type="region of interest" description="Disordered" evidence="12">
    <location>
        <begin position="1"/>
        <end position="49"/>
    </location>
</feature>
<keyword evidence="6 11" id="KW-0812">Transmembrane</keyword>
<dbReference type="GeneID" id="73469113"/>
<evidence type="ECO:0000256" key="3">
    <source>
        <dbReference type="ARBA" id="ARBA00008715"/>
    </source>
</evidence>
<dbReference type="OrthoDB" id="1689333at2759"/>